<feature type="domain" description="VQ" evidence="1">
    <location>
        <begin position="74"/>
        <end position="94"/>
    </location>
</feature>
<dbReference type="STRING" id="3880.A0A072UPY8"/>
<reference evidence="6" key="4">
    <citation type="journal article" date="2018" name="Nat. Plants">
        <title>Whole-genome landscape of Medicago truncatula symbiotic genes.</title>
        <authorList>
            <person name="Pecrix Y."/>
            <person name="Staton S.E."/>
            <person name="Sallet E."/>
            <person name="Lelandais-Briere C."/>
            <person name="Moreau S."/>
            <person name="Carrere S."/>
            <person name="Blein T."/>
            <person name="Jardinaud M.F."/>
            <person name="Latrasse D."/>
            <person name="Zouine M."/>
            <person name="Zahm M."/>
            <person name="Kreplak J."/>
            <person name="Mayjonade B."/>
            <person name="Satge C."/>
            <person name="Perez M."/>
            <person name="Cauet S."/>
            <person name="Marande W."/>
            <person name="Chantry-Darmon C."/>
            <person name="Lopez-Roques C."/>
            <person name="Bouchez O."/>
            <person name="Berard A."/>
            <person name="Debelle F."/>
            <person name="Munos S."/>
            <person name="Bendahmane A."/>
            <person name="Berges H."/>
            <person name="Niebel A."/>
            <person name="Buitink J."/>
            <person name="Frugier F."/>
            <person name="Benhamed M."/>
            <person name="Crespi M."/>
            <person name="Gouzy J."/>
            <person name="Gamas P."/>
        </authorList>
    </citation>
    <scope>NUCLEOTIDE SEQUENCE [LARGE SCALE GENOMIC DNA]</scope>
    <source>
        <strain evidence="6">cv. Jemalong A17</strain>
    </source>
</reference>
<dbReference type="InterPro" id="IPR008889">
    <property type="entry name" value="VQ"/>
</dbReference>
<dbReference type="HOGENOM" id="CLU_1596958_0_0_1"/>
<dbReference type="Pfam" id="PF05678">
    <property type="entry name" value="VQ"/>
    <property type="match status" value="1"/>
</dbReference>
<name>A0A072UPY8_MEDTR</name>
<dbReference type="OrthoDB" id="1726347at2759"/>
<dbReference type="EnsemblPlants" id="KEH31406">
    <property type="protein sequence ID" value="KEH31406"/>
    <property type="gene ID" value="MTR_4g094698"/>
</dbReference>
<evidence type="ECO:0000313" key="5">
    <source>
        <dbReference type="Proteomes" id="UP000002051"/>
    </source>
</evidence>
<dbReference type="InterPro" id="IPR039609">
    <property type="entry name" value="VQ_15/22"/>
</dbReference>
<evidence type="ECO:0000313" key="2">
    <source>
        <dbReference type="EMBL" id="KEH31406.1"/>
    </source>
</evidence>
<organism evidence="2 5">
    <name type="scientific">Medicago truncatula</name>
    <name type="common">Barrel medic</name>
    <name type="synonym">Medicago tribuloides</name>
    <dbReference type="NCBI Taxonomy" id="3880"/>
    <lineage>
        <taxon>Eukaryota</taxon>
        <taxon>Viridiplantae</taxon>
        <taxon>Streptophyta</taxon>
        <taxon>Embryophyta</taxon>
        <taxon>Tracheophyta</taxon>
        <taxon>Spermatophyta</taxon>
        <taxon>Magnoliopsida</taxon>
        <taxon>eudicotyledons</taxon>
        <taxon>Gunneridae</taxon>
        <taxon>Pentapetalae</taxon>
        <taxon>rosids</taxon>
        <taxon>fabids</taxon>
        <taxon>Fabales</taxon>
        <taxon>Fabaceae</taxon>
        <taxon>Papilionoideae</taxon>
        <taxon>50 kb inversion clade</taxon>
        <taxon>NPAAA clade</taxon>
        <taxon>Hologalegina</taxon>
        <taxon>IRL clade</taxon>
        <taxon>Trifolieae</taxon>
        <taxon>Medicago</taxon>
    </lineage>
</organism>
<protein>
    <submittedName>
        <fullName evidence="2">VQ motif protein</fullName>
    </submittedName>
</protein>
<proteinExistence type="predicted"/>
<dbReference type="PANTHER" id="PTHR33179">
    <property type="entry name" value="VQ MOTIF-CONTAINING PROTEIN"/>
    <property type="match status" value="1"/>
</dbReference>
<evidence type="ECO:0000313" key="6">
    <source>
        <dbReference type="Proteomes" id="UP000265566"/>
    </source>
</evidence>
<reference evidence="2 5" key="1">
    <citation type="journal article" date="2011" name="Nature">
        <title>The Medicago genome provides insight into the evolution of rhizobial symbioses.</title>
        <authorList>
            <person name="Young N.D."/>
            <person name="Debelle F."/>
            <person name="Oldroyd G.E."/>
            <person name="Geurts R."/>
            <person name="Cannon S.B."/>
            <person name="Udvardi M.K."/>
            <person name="Benedito V.A."/>
            <person name="Mayer K.F."/>
            <person name="Gouzy J."/>
            <person name="Schoof H."/>
            <person name="Van de Peer Y."/>
            <person name="Proost S."/>
            <person name="Cook D.R."/>
            <person name="Meyers B.C."/>
            <person name="Spannagl M."/>
            <person name="Cheung F."/>
            <person name="De Mita S."/>
            <person name="Krishnakumar V."/>
            <person name="Gundlach H."/>
            <person name="Zhou S."/>
            <person name="Mudge J."/>
            <person name="Bharti A.K."/>
            <person name="Murray J.D."/>
            <person name="Naoumkina M.A."/>
            <person name="Rosen B."/>
            <person name="Silverstein K.A."/>
            <person name="Tang H."/>
            <person name="Rombauts S."/>
            <person name="Zhao P.X."/>
            <person name="Zhou P."/>
            <person name="Barbe V."/>
            <person name="Bardou P."/>
            <person name="Bechner M."/>
            <person name="Bellec A."/>
            <person name="Berger A."/>
            <person name="Berges H."/>
            <person name="Bidwell S."/>
            <person name="Bisseling T."/>
            <person name="Choisne N."/>
            <person name="Couloux A."/>
            <person name="Denny R."/>
            <person name="Deshpande S."/>
            <person name="Dai X."/>
            <person name="Doyle J.J."/>
            <person name="Dudez A.M."/>
            <person name="Farmer A.D."/>
            <person name="Fouteau S."/>
            <person name="Franken C."/>
            <person name="Gibelin C."/>
            <person name="Gish J."/>
            <person name="Goldstein S."/>
            <person name="Gonzalez A.J."/>
            <person name="Green P.J."/>
            <person name="Hallab A."/>
            <person name="Hartog M."/>
            <person name="Hua A."/>
            <person name="Humphray S.J."/>
            <person name="Jeong D.H."/>
            <person name="Jing Y."/>
            <person name="Jocker A."/>
            <person name="Kenton S.M."/>
            <person name="Kim D.J."/>
            <person name="Klee K."/>
            <person name="Lai H."/>
            <person name="Lang C."/>
            <person name="Lin S."/>
            <person name="Macmil S.L."/>
            <person name="Magdelenat G."/>
            <person name="Matthews L."/>
            <person name="McCorrison J."/>
            <person name="Monaghan E.L."/>
            <person name="Mun J.H."/>
            <person name="Najar F.Z."/>
            <person name="Nicholson C."/>
            <person name="Noirot C."/>
            <person name="O'Bleness M."/>
            <person name="Paule C.R."/>
            <person name="Poulain J."/>
            <person name="Prion F."/>
            <person name="Qin B."/>
            <person name="Qu C."/>
            <person name="Retzel E.F."/>
            <person name="Riddle C."/>
            <person name="Sallet E."/>
            <person name="Samain S."/>
            <person name="Samson N."/>
            <person name="Sanders I."/>
            <person name="Saurat O."/>
            <person name="Scarpelli C."/>
            <person name="Schiex T."/>
            <person name="Segurens B."/>
            <person name="Severin A.J."/>
            <person name="Sherrier D.J."/>
            <person name="Shi R."/>
            <person name="Sims S."/>
            <person name="Singer S.R."/>
            <person name="Sinharoy S."/>
            <person name="Sterck L."/>
            <person name="Viollet A."/>
            <person name="Wang B.B."/>
            <person name="Wang K."/>
            <person name="Wang M."/>
            <person name="Wang X."/>
            <person name="Warfsmann J."/>
            <person name="Weissenbach J."/>
            <person name="White D.D."/>
            <person name="White J.D."/>
            <person name="Wiley G.B."/>
            <person name="Wincker P."/>
            <person name="Xing Y."/>
            <person name="Yang L."/>
            <person name="Yao Z."/>
            <person name="Ying F."/>
            <person name="Zhai J."/>
            <person name="Zhou L."/>
            <person name="Zuber A."/>
            <person name="Denarie J."/>
            <person name="Dixon R.A."/>
            <person name="May G.D."/>
            <person name="Schwartz D.C."/>
            <person name="Rogers J."/>
            <person name="Quetier F."/>
            <person name="Town C.D."/>
            <person name="Roe B.A."/>
        </authorList>
    </citation>
    <scope>NUCLEOTIDE SEQUENCE [LARGE SCALE GENOMIC DNA]</scope>
    <source>
        <strain evidence="2">A17</strain>
        <strain evidence="4 5">cv. Jemalong A17</strain>
    </source>
</reference>
<dbReference type="KEGG" id="mtr:25493425"/>
<gene>
    <name evidence="4" type="primary">25493425</name>
    <name evidence="2" type="ordered locus">MTR_4g094698</name>
    <name evidence="3" type="ORF">MtrunA17_Chr4g0052531</name>
</gene>
<reference evidence="4" key="3">
    <citation type="submission" date="2015-04" db="UniProtKB">
        <authorList>
            <consortium name="EnsemblPlants"/>
        </authorList>
    </citation>
    <scope>IDENTIFICATION</scope>
    <source>
        <strain evidence="4">cv. Jemalong A17</strain>
    </source>
</reference>
<dbReference type="PANTHER" id="PTHR33179:SF29">
    <property type="entry name" value="OS06G0666400 PROTEIN"/>
    <property type="match status" value="1"/>
</dbReference>
<dbReference type="EMBL" id="PSQE01000004">
    <property type="protein sequence ID" value="RHN62905.1"/>
    <property type="molecule type" value="Genomic_DNA"/>
</dbReference>
<reference evidence="2 5" key="2">
    <citation type="journal article" date="2014" name="BMC Genomics">
        <title>An improved genome release (version Mt4.0) for the model legume Medicago truncatula.</title>
        <authorList>
            <person name="Tang H."/>
            <person name="Krishnakumar V."/>
            <person name="Bidwell S."/>
            <person name="Rosen B."/>
            <person name="Chan A."/>
            <person name="Zhou S."/>
            <person name="Gentzbittel L."/>
            <person name="Childs K.L."/>
            <person name="Yandell M."/>
            <person name="Gundlach H."/>
            <person name="Mayer K.F."/>
            <person name="Schwartz D.C."/>
            <person name="Town C.D."/>
        </authorList>
    </citation>
    <scope>GENOME REANNOTATION</scope>
    <source>
        <strain evidence="2">A17</strain>
        <strain evidence="4 5">cv. Jemalong A17</strain>
    </source>
</reference>
<sequence>MNGIATTTDDQCMQFYHHHHQQPFMDISMEGFSHATMVTTSPTMSSNGHLTPKNNTFKPIRKRSRASKKTPITLLNANSTNFRALVQQFTGCPTIKSAMSFATHKGPITLNFQQPHHVPVPQPHQLVPKQQLMQEQHQSQSNFLPTGLEVSDYGLHMNNDLSNVLYM</sequence>
<evidence type="ECO:0000259" key="1">
    <source>
        <dbReference type="Pfam" id="PF05678"/>
    </source>
</evidence>
<reference evidence="3" key="5">
    <citation type="journal article" date="2018" name="Nat. Plants">
        <title>Whole-genome landscape of Medicago truncatula symbiotic genes.</title>
        <authorList>
            <person name="Pecrix Y."/>
            <person name="Gamas P."/>
            <person name="Carrere S."/>
        </authorList>
    </citation>
    <scope>NUCLEOTIDE SEQUENCE</scope>
    <source>
        <tissue evidence="3">Leaves</tissue>
    </source>
</reference>
<accession>A0A072UPY8</accession>
<dbReference type="AlphaFoldDB" id="A0A072UPY8"/>
<dbReference type="Proteomes" id="UP000002051">
    <property type="component" value="Chromosome 4"/>
</dbReference>
<keyword evidence="5" id="KW-1185">Reference proteome</keyword>
<evidence type="ECO:0000313" key="3">
    <source>
        <dbReference type="EMBL" id="RHN62905.1"/>
    </source>
</evidence>
<dbReference type="Proteomes" id="UP000265566">
    <property type="component" value="Chromosome 4"/>
</dbReference>
<dbReference type="Gramene" id="rna25541">
    <property type="protein sequence ID" value="RHN62905.1"/>
    <property type="gene ID" value="gene25541"/>
</dbReference>
<dbReference type="EMBL" id="CM001220">
    <property type="protein sequence ID" value="KEH31406.1"/>
    <property type="molecule type" value="Genomic_DNA"/>
</dbReference>
<evidence type="ECO:0000313" key="4">
    <source>
        <dbReference type="EnsemblPlants" id="KEH31406"/>
    </source>
</evidence>